<feature type="domain" description="N-acetyltransferase" evidence="1">
    <location>
        <begin position="1"/>
        <end position="164"/>
    </location>
</feature>
<dbReference type="PROSITE" id="PS51186">
    <property type="entry name" value="GNAT"/>
    <property type="match status" value="1"/>
</dbReference>
<proteinExistence type="predicted"/>
<gene>
    <name evidence="2" type="ORF">AB1471_04200</name>
</gene>
<evidence type="ECO:0000313" key="3">
    <source>
        <dbReference type="Proteomes" id="UP001556040"/>
    </source>
</evidence>
<dbReference type="InterPro" id="IPR016181">
    <property type="entry name" value="Acyl_CoA_acyltransferase"/>
</dbReference>
<dbReference type="PANTHER" id="PTHR43415">
    <property type="entry name" value="SPERMIDINE N(1)-ACETYLTRANSFERASE"/>
    <property type="match status" value="1"/>
</dbReference>
<dbReference type="EMBL" id="JBFMIA010000002">
    <property type="protein sequence ID" value="MEW9501003.1"/>
    <property type="molecule type" value="Genomic_DNA"/>
</dbReference>
<dbReference type="Proteomes" id="UP001556040">
    <property type="component" value="Unassembled WGS sequence"/>
</dbReference>
<reference evidence="2 3" key="1">
    <citation type="journal article" date="1979" name="Int. J. Syst. Evol. Microbiol.">
        <title>Bacillus globisporus subsp. marinus subsp. nov.</title>
        <authorList>
            <person name="Liu H."/>
        </authorList>
    </citation>
    <scope>NUCLEOTIDE SEQUENCE [LARGE SCALE GENOMIC DNA]</scope>
    <source>
        <strain evidence="2 3">DSM 1297</strain>
    </source>
</reference>
<dbReference type="InterPro" id="IPR000182">
    <property type="entry name" value="GNAT_dom"/>
</dbReference>
<dbReference type="RefSeq" id="WP_367778345.1">
    <property type="nucleotide sequence ID" value="NZ_JBFMIA010000002.1"/>
</dbReference>
<name>A0ABV3Q0Y2_9BACL</name>
<sequence>MIIRHAEPNDAEKLVHLMEQVEKSNFMLFEPGERKIPVEAQRKRIKAINEDLTSSIFLAEDDGELAGFLFATGGNPARAKHRVYVVLGVASHFRGKGIGTKLFEHLDRWAKEQSIHRLELTVMHHNHTGIGLYKKMGFTIEGTKKHSLFVNGKYVDEYYMSKII</sequence>
<protein>
    <submittedName>
        <fullName evidence="2">GNAT family N-acetyltransferase</fullName>
    </submittedName>
</protein>
<dbReference type="Gene3D" id="3.40.630.30">
    <property type="match status" value="1"/>
</dbReference>
<dbReference type="PIRSF" id="PIRSF037663">
    <property type="entry name" value="Acetyltransf_GNAT_prd"/>
    <property type="match status" value="1"/>
</dbReference>
<comment type="caution">
    <text evidence="2">The sequence shown here is derived from an EMBL/GenBank/DDBJ whole genome shotgun (WGS) entry which is preliminary data.</text>
</comment>
<accession>A0ABV3Q0Y2</accession>
<dbReference type="InterPro" id="IPR017255">
    <property type="entry name" value="AcTrfase_GNAT_prd"/>
</dbReference>
<dbReference type="Pfam" id="PF00583">
    <property type="entry name" value="Acetyltransf_1"/>
    <property type="match status" value="1"/>
</dbReference>
<evidence type="ECO:0000259" key="1">
    <source>
        <dbReference type="PROSITE" id="PS51186"/>
    </source>
</evidence>
<organism evidence="2 3">
    <name type="scientific">Jeotgalibacillus marinus</name>
    <dbReference type="NCBI Taxonomy" id="86667"/>
    <lineage>
        <taxon>Bacteria</taxon>
        <taxon>Bacillati</taxon>
        <taxon>Bacillota</taxon>
        <taxon>Bacilli</taxon>
        <taxon>Bacillales</taxon>
        <taxon>Caryophanaceae</taxon>
        <taxon>Jeotgalibacillus</taxon>
    </lineage>
</organism>
<keyword evidence="3" id="KW-1185">Reference proteome</keyword>
<dbReference type="PANTHER" id="PTHR43415:SF3">
    <property type="entry name" value="GNAT-FAMILY ACETYLTRANSFERASE"/>
    <property type="match status" value="1"/>
</dbReference>
<dbReference type="CDD" id="cd04301">
    <property type="entry name" value="NAT_SF"/>
    <property type="match status" value="1"/>
</dbReference>
<dbReference type="SUPFAM" id="SSF55729">
    <property type="entry name" value="Acyl-CoA N-acyltransferases (Nat)"/>
    <property type="match status" value="1"/>
</dbReference>
<evidence type="ECO:0000313" key="2">
    <source>
        <dbReference type="EMBL" id="MEW9501003.1"/>
    </source>
</evidence>